<keyword evidence="3" id="KW-0378">Hydrolase</keyword>
<dbReference type="InterPro" id="IPR003593">
    <property type="entry name" value="AAA+_ATPase"/>
</dbReference>
<comment type="caution">
    <text evidence="3">The sequence shown here is derived from an EMBL/GenBank/DDBJ whole genome shotgun (WGS) entry which is preliminary data.</text>
</comment>
<dbReference type="SUPFAM" id="SSF52540">
    <property type="entry name" value="P-loop containing nucleoside triphosphate hydrolases"/>
    <property type="match status" value="1"/>
</dbReference>
<proteinExistence type="predicted"/>
<evidence type="ECO:0000256" key="1">
    <source>
        <dbReference type="SAM" id="MobiDB-lite"/>
    </source>
</evidence>
<dbReference type="Proteomes" id="UP001174694">
    <property type="component" value="Unassembled WGS sequence"/>
</dbReference>
<dbReference type="Gene3D" id="3.40.50.300">
    <property type="entry name" value="P-loop containing nucleotide triphosphate hydrolases"/>
    <property type="match status" value="1"/>
</dbReference>
<organism evidence="3 4">
    <name type="scientific">Pleurostoma richardsiae</name>
    <dbReference type="NCBI Taxonomy" id="41990"/>
    <lineage>
        <taxon>Eukaryota</taxon>
        <taxon>Fungi</taxon>
        <taxon>Dikarya</taxon>
        <taxon>Ascomycota</taxon>
        <taxon>Pezizomycotina</taxon>
        <taxon>Sordariomycetes</taxon>
        <taxon>Sordariomycetidae</taxon>
        <taxon>Calosphaeriales</taxon>
        <taxon>Pleurostomataceae</taxon>
        <taxon>Pleurostoma</taxon>
    </lineage>
</organism>
<sequence length="731" mass="83556">MSPSPFAARLSSLANDSAGLYPALSNPVTYEVVYTTDLMKRPRRLNLEESDYDAVVPQEQTVVLEIQKHVDVDMVENDRYSGPLGNNRVVKIRSEQMIIHSADLIDAVAEAVGYYPSGIWHGETNTMLGHSRSLKIIKPYRMFGIAERQALRKLQEKYRGAISSADSEADAEKYRMLETQIGYLDHELEKSQGARTAEEEMRYNQDPPVATFNMLWLLFRPGSIVFTKIGNETVACRVYLLQWNRPEDGLIYDVTVDMWYLDFDGQKLNRVNHAVDITRFQGEIPIADLAVCPVLHAKDDSLRAKLINRGKKFYQLLSKSYVEVDYRGLVTESRDRESGQFYFGRAIIDPRFAEMEGLRDTSEIEWKEFKFKDIVMKSFVDIDPLKPDNELTDDHYVLMPATILGFALGIRQWVHLEVDHIEIHNYDKTLVDTLIMDEKDKKIITAMSSSAYSDTALLDDRNKAFMVDPIRGKGEGKIFLLHGNPGTGKTYTAECVAEYTGRPLLRLSTAELGTSPSTLEAILLRWFRYALHWEAIILIDEAEVYMRQRSSEYHYTLDHETIVTIFLRTMDYYRGVIFLTTNQPLHLDWAIMNRVSYVVRYADLRLDQKTQIRLKAVERIKKSRRYDILSGAIKTWESMDKSKFISNGRQILSAIQQAIALAEADAASSGNDDGDGGEHKGPSRIVVEAEHAQDILSSMERQYNYEMEAHNNMSPQERARDRGDIGRTAPA</sequence>
<feature type="region of interest" description="Disordered" evidence="1">
    <location>
        <begin position="698"/>
        <end position="731"/>
    </location>
</feature>
<dbReference type="InterPro" id="IPR027417">
    <property type="entry name" value="P-loop_NTPase"/>
</dbReference>
<evidence type="ECO:0000259" key="2">
    <source>
        <dbReference type="SMART" id="SM00382"/>
    </source>
</evidence>
<dbReference type="InterPro" id="IPR054289">
    <property type="entry name" value="DUF7025"/>
</dbReference>
<dbReference type="PANTHER" id="PTHR46411">
    <property type="entry name" value="FAMILY ATPASE, PUTATIVE-RELATED"/>
    <property type="match status" value="1"/>
</dbReference>
<dbReference type="SMART" id="SM00382">
    <property type="entry name" value="AAA"/>
    <property type="match status" value="1"/>
</dbReference>
<dbReference type="AlphaFoldDB" id="A0AA38R4L2"/>
<evidence type="ECO:0000313" key="4">
    <source>
        <dbReference type="Proteomes" id="UP001174694"/>
    </source>
</evidence>
<dbReference type="Pfam" id="PF00004">
    <property type="entry name" value="AAA"/>
    <property type="match status" value="1"/>
</dbReference>
<dbReference type="CDD" id="cd19481">
    <property type="entry name" value="RecA-like_protease"/>
    <property type="match status" value="1"/>
</dbReference>
<reference evidence="3" key="1">
    <citation type="submission" date="2022-07" db="EMBL/GenBank/DDBJ databases">
        <title>Fungi with potential for degradation of polypropylene.</title>
        <authorList>
            <person name="Gostincar C."/>
        </authorList>
    </citation>
    <scope>NUCLEOTIDE SEQUENCE</scope>
    <source>
        <strain evidence="3">EXF-13308</strain>
    </source>
</reference>
<dbReference type="InterPro" id="IPR056599">
    <property type="entry name" value="AAA_lid_fung"/>
</dbReference>
<evidence type="ECO:0000313" key="3">
    <source>
        <dbReference type="EMBL" id="KAJ9133324.1"/>
    </source>
</evidence>
<name>A0AA38R4L2_9PEZI</name>
<protein>
    <submittedName>
        <fullName evidence="3">P-loop containing nucleoside triphosphate hydrolase</fullName>
    </submittedName>
</protein>
<keyword evidence="4" id="KW-1185">Reference proteome</keyword>
<dbReference type="Pfam" id="PF22942">
    <property type="entry name" value="DUF7025"/>
    <property type="match status" value="1"/>
</dbReference>
<dbReference type="EMBL" id="JANBVO010000051">
    <property type="protein sequence ID" value="KAJ9133324.1"/>
    <property type="molecule type" value="Genomic_DNA"/>
</dbReference>
<accession>A0AA38R4L2</accession>
<dbReference type="InterPro" id="IPR003959">
    <property type="entry name" value="ATPase_AAA_core"/>
</dbReference>
<gene>
    <name evidence="3" type="ORF">NKR23_g10836</name>
</gene>
<feature type="domain" description="AAA+ ATPase" evidence="2">
    <location>
        <begin position="475"/>
        <end position="606"/>
    </location>
</feature>
<dbReference type="PANTHER" id="PTHR46411:SF4">
    <property type="entry name" value="AAA+ ATPASE DOMAIN-CONTAINING PROTEIN"/>
    <property type="match status" value="1"/>
</dbReference>
<dbReference type="GO" id="GO:0016887">
    <property type="term" value="F:ATP hydrolysis activity"/>
    <property type="evidence" value="ECO:0007669"/>
    <property type="project" value="InterPro"/>
</dbReference>
<dbReference type="Pfam" id="PF23232">
    <property type="entry name" value="AAA_lid_13"/>
    <property type="match status" value="1"/>
</dbReference>
<dbReference type="GO" id="GO:0005524">
    <property type="term" value="F:ATP binding"/>
    <property type="evidence" value="ECO:0007669"/>
    <property type="project" value="InterPro"/>
</dbReference>